<comment type="pathway">
    <text evidence="5">Amino-acid degradation; L-histidine degradation into L-glutamate; L-glutamate from N-formimidoyl-L-glutamate (hydrolase route): step 1/1.</text>
</comment>
<dbReference type="PANTHER" id="PTHR11358:SF35">
    <property type="entry name" value="FORMIMIDOYLGLUTAMASE"/>
    <property type="match status" value="1"/>
</dbReference>
<dbReference type="Gene3D" id="3.40.800.10">
    <property type="entry name" value="Ureohydrolase domain"/>
    <property type="match status" value="1"/>
</dbReference>
<dbReference type="HAMAP" id="MF_00737">
    <property type="entry name" value="Formimidoylglutam"/>
    <property type="match status" value="1"/>
</dbReference>
<evidence type="ECO:0000313" key="8">
    <source>
        <dbReference type="EMBL" id="MET7001010.1"/>
    </source>
</evidence>
<evidence type="ECO:0000256" key="2">
    <source>
        <dbReference type="ARBA" id="ARBA00022801"/>
    </source>
</evidence>
<keyword evidence="4 5" id="KW-0464">Manganese</keyword>
<feature type="binding site" evidence="5">
    <location>
        <position position="260"/>
    </location>
    <ligand>
        <name>Mn(2+)</name>
        <dbReference type="ChEBI" id="CHEBI:29035"/>
        <label>2</label>
    </ligand>
</feature>
<feature type="binding site" evidence="5">
    <location>
        <position position="167"/>
    </location>
    <ligand>
        <name>Mn(2+)</name>
        <dbReference type="ChEBI" id="CHEBI:29035"/>
        <label>2</label>
    </ligand>
</feature>
<keyword evidence="3 5" id="KW-0369">Histidine metabolism</keyword>
<comment type="catalytic activity">
    <reaction evidence="5">
        <text>N-formimidoyl-L-glutamate + H2O = formamide + L-glutamate</text>
        <dbReference type="Rhea" id="RHEA:22492"/>
        <dbReference type="ChEBI" id="CHEBI:15377"/>
        <dbReference type="ChEBI" id="CHEBI:16397"/>
        <dbReference type="ChEBI" id="CHEBI:29985"/>
        <dbReference type="ChEBI" id="CHEBI:58928"/>
        <dbReference type="EC" id="3.5.3.8"/>
    </reaction>
</comment>
<accession>A0ABV2TD98</accession>
<feature type="binding site" evidence="5">
    <location>
        <position position="258"/>
    </location>
    <ligand>
        <name>Mn(2+)</name>
        <dbReference type="ChEBI" id="CHEBI:29035"/>
        <label>2</label>
    </ligand>
</feature>
<feature type="binding site" evidence="5">
    <location>
        <position position="258"/>
    </location>
    <ligand>
        <name>Mn(2+)</name>
        <dbReference type="ChEBI" id="CHEBI:29035"/>
        <label>1</label>
    </ligand>
</feature>
<comment type="similarity">
    <text evidence="5 7">Belongs to the arginase family.</text>
</comment>
<dbReference type="PANTHER" id="PTHR11358">
    <property type="entry name" value="ARGINASE/AGMATINASE"/>
    <property type="match status" value="1"/>
</dbReference>
<proteinExistence type="inferred from homology"/>
<dbReference type="PIRSF" id="PIRSF036979">
    <property type="entry name" value="Arginase"/>
    <property type="match status" value="1"/>
</dbReference>
<comment type="cofactor">
    <cofactor evidence="5">
        <name>Mn(2+)</name>
        <dbReference type="ChEBI" id="CHEBI:29035"/>
    </cofactor>
    <text evidence="5">Binds 2 manganese ions per subunit.</text>
</comment>
<gene>
    <name evidence="5 8" type="primary">hutG</name>
    <name evidence="8" type="ORF">ABR189_26735</name>
</gene>
<comment type="function">
    <text evidence="5">Catalyzes the conversion of N-formimidoyl-L-glutamate to L-glutamate and formamide.</text>
</comment>
<sequence>MITAAFYTAPATGAWAGRVDGTAADLLRWHQVIKPVDLLTEKLPALSAGQKGIVFLGFASDEGVRRNKGRVGAAAGPLALRKACANFPVHFEEQLLLLDGGDVICQGTSLEEAQETLTVAVTGILTAGYLPMLLGGGHEITYGHARAISQYAAQQGKTVGFINFDAHFDIRIPGTEGPSSGTGFWQLWQNSLQLKQPFHYLALGIQQMGNTRQLFELATAAGATYVSADAFHLQDKTALSAEIAHFLASVDHVYLTTCMDVFAAPFAPGVSATAFNGIMPGGLFLECYRNILQSGKVRGIDVAELNPSLDIDNRTAKLGAAIIFEAVQAYHAL</sequence>
<feature type="binding site" evidence="5">
    <location>
        <position position="169"/>
    </location>
    <ligand>
        <name>Mn(2+)</name>
        <dbReference type="ChEBI" id="CHEBI:29035"/>
        <label>1</label>
    </ligand>
</feature>
<name>A0ABV2TD98_9BACT</name>
<dbReference type="NCBIfam" id="TIGR01227">
    <property type="entry name" value="hutG"/>
    <property type="match status" value="1"/>
</dbReference>
<dbReference type="Pfam" id="PF00491">
    <property type="entry name" value="Arginase"/>
    <property type="match status" value="1"/>
</dbReference>
<feature type="binding site" evidence="5">
    <location>
        <position position="165"/>
    </location>
    <ligand>
        <name>Mn(2+)</name>
        <dbReference type="ChEBI" id="CHEBI:29035"/>
        <label>2</label>
    </ligand>
</feature>
<feature type="binding site" evidence="5">
    <location>
        <position position="165"/>
    </location>
    <ligand>
        <name>Mn(2+)</name>
        <dbReference type="ChEBI" id="CHEBI:29035"/>
        <label>1</label>
    </ligand>
</feature>
<evidence type="ECO:0000256" key="4">
    <source>
        <dbReference type="ARBA" id="ARBA00023211"/>
    </source>
</evidence>
<evidence type="ECO:0000256" key="3">
    <source>
        <dbReference type="ARBA" id="ARBA00022808"/>
    </source>
</evidence>
<reference evidence="8 9" key="1">
    <citation type="submission" date="2024-06" db="EMBL/GenBank/DDBJ databases">
        <title>Chitinophaga defluvii sp. nov., isolated from municipal sewage.</title>
        <authorList>
            <person name="Zhang L."/>
        </authorList>
    </citation>
    <scope>NUCLEOTIDE SEQUENCE [LARGE SCALE GENOMIC DNA]</scope>
    <source>
        <strain evidence="8 9">H8</strain>
    </source>
</reference>
<dbReference type="PROSITE" id="PS51409">
    <property type="entry name" value="ARGINASE_2"/>
    <property type="match status" value="1"/>
</dbReference>
<evidence type="ECO:0000256" key="5">
    <source>
        <dbReference type="HAMAP-Rule" id="MF_00737"/>
    </source>
</evidence>
<dbReference type="GO" id="GO:0050415">
    <property type="term" value="F:formimidoylglutamase activity"/>
    <property type="evidence" value="ECO:0007669"/>
    <property type="project" value="UniProtKB-EC"/>
</dbReference>
<dbReference type="CDD" id="cd09988">
    <property type="entry name" value="Formimidoylglutamase"/>
    <property type="match status" value="1"/>
</dbReference>
<evidence type="ECO:0000256" key="7">
    <source>
        <dbReference type="PROSITE-ProRule" id="PRU00742"/>
    </source>
</evidence>
<evidence type="ECO:0000256" key="1">
    <source>
        <dbReference type="ARBA" id="ARBA00022723"/>
    </source>
</evidence>
<dbReference type="InterPro" id="IPR005923">
    <property type="entry name" value="HutG"/>
</dbReference>
<dbReference type="Proteomes" id="UP001549749">
    <property type="component" value="Unassembled WGS sequence"/>
</dbReference>
<protein>
    <recommendedName>
        <fullName evidence="5 6">Formimidoylglutamase</fullName>
        <ecNumber evidence="5 6">3.5.3.8</ecNumber>
    </recommendedName>
    <alternativeName>
        <fullName evidence="5">Formiminoglutamase</fullName>
    </alternativeName>
    <alternativeName>
        <fullName evidence="5">Formiminoglutamate hydrolase</fullName>
    </alternativeName>
</protein>
<keyword evidence="2 5" id="KW-0378">Hydrolase</keyword>
<keyword evidence="9" id="KW-1185">Reference proteome</keyword>
<feature type="binding site" evidence="5">
    <location>
        <position position="138"/>
    </location>
    <ligand>
        <name>Mn(2+)</name>
        <dbReference type="ChEBI" id="CHEBI:29035"/>
        <label>1</label>
    </ligand>
</feature>
<keyword evidence="1 5" id="KW-0479">Metal-binding</keyword>
<dbReference type="InterPro" id="IPR023696">
    <property type="entry name" value="Ureohydrolase_dom_sf"/>
</dbReference>
<dbReference type="SUPFAM" id="SSF52768">
    <property type="entry name" value="Arginase/deacetylase"/>
    <property type="match status" value="1"/>
</dbReference>
<organism evidence="8 9">
    <name type="scientific">Chitinophaga defluvii</name>
    <dbReference type="NCBI Taxonomy" id="3163343"/>
    <lineage>
        <taxon>Bacteria</taxon>
        <taxon>Pseudomonadati</taxon>
        <taxon>Bacteroidota</taxon>
        <taxon>Chitinophagia</taxon>
        <taxon>Chitinophagales</taxon>
        <taxon>Chitinophagaceae</taxon>
        <taxon>Chitinophaga</taxon>
    </lineage>
</organism>
<comment type="caution">
    <text evidence="8">The sequence shown here is derived from an EMBL/GenBank/DDBJ whole genome shotgun (WGS) entry which is preliminary data.</text>
</comment>
<dbReference type="EMBL" id="JBEXAC010000002">
    <property type="protein sequence ID" value="MET7001010.1"/>
    <property type="molecule type" value="Genomic_DNA"/>
</dbReference>
<evidence type="ECO:0000256" key="6">
    <source>
        <dbReference type="NCBIfam" id="TIGR01227"/>
    </source>
</evidence>
<dbReference type="InterPro" id="IPR006035">
    <property type="entry name" value="Ureohydrolase"/>
</dbReference>
<dbReference type="RefSeq" id="WP_354663562.1">
    <property type="nucleotide sequence ID" value="NZ_JBEXAC010000002.1"/>
</dbReference>
<dbReference type="EC" id="3.5.3.8" evidence="5 6"/>
<evidence type="ECO:0000313" key="9">
    <source>
        <dbReference type="Proteomes" id="UP001549749"/>
    </source>
</evidence>